<sequence length="273" mass="30234">MSTAPIVKFASKSFTLPNTCVRLRGILDDPSSDIEDMAKVMSLDPSLSAKVLKLANSALFRFPAQVSSVPKALSIIGGEAAYNISMAETANLAFKSFESAQINFDRFWHKAVLNGLIAKALAQQKQIRGSERYFVLGILQNLSELVCATRLPEKYAIYKEIQHEKLPLQAQKDVFGFTFPECSGLILESWHLPDTLSGPLKELTLEHVPSQGFDASLLYIAQAMSHLEQGRDIRKHPAVDIRPLDEIGLKEDDYDIILEFALAESLKIAATLK</sequence>
<gene>
    <name evidence="2" type="ORF">ACFO4O_08825</name>
</gene>
<comment type="caution">
    <text evidence="2">The sequence shown here is derived from an EMBL/GenBank/DDBJ whole genome shotgun (WGS) entry which is preliminary data.</text>
</comment>
<dbReference type="Pfam" id="PF08668">
    <property type="entry name" value="HDOD"/>
    <property type="match status" value="1"/>
</dbReference>
<dbReference type="PANTHER" id="PTHR33525:SF3">
    <property type="entry name" value="RIBONUCLEASE Y"/>
    <property type="match status" value="1"/>
</dbReference>
<feature type="domain" description="HDOD" evidence="1">
    <location>
        <begin position="13"/>
        <end position="206"/>
    </location>
</feature>
<protein>
    <submittedName>
        <fullName evidence="2">HDOD domain-containing protein</fullName>
    </submittedName>
</protein>
<dbReference type="InterPro" id="IPR013976">
    <property type="entry name" value="HDOD"/>
</dbReference>
<dbReference type="SUPFAM" id="SSF109604">
    <property type="entry name" value="HD-domain/PDEase-like"/>
    <property type="match status" value="1"/>
</dbReference>
<dbReference type="Gene3D" id="1.10.3210.10">
    <property type="entry name" value="Hypothetical protein af1432"/>
    <property type="match status" value="1"/>
</dbReference>
<evidence type="ECO:0000313" key="2">
    <source>
        <dbReference type="EMBL" id="MFC4700256.1"/>
    </source>
</evidence>
<dbReference type="InterPro" id="IPR052340">
    <property type="entry name" value="RNase_Y/CdgJ"/>
</dbReference>
<organism evidence="2 3">
    <name type="scientific">Glaciecola siphonariae</name>
    <dbReference type="NCBI Taxonomy" id="521012"/>
    <lineage>
        <taxon>Bacteria</taxon>
        <taxon>Pseudomonadati</taxon>
        <taxon>Pseudomonadota</taxon>
        <taxon>Gammaproteobacteria</taxon>
        <taxon>Alteromonadales</taxon>
        <taxon>Alteromonadaceae</taxon>
        <taxon>Glaciecola</taxon>
    </lineage>
</organism>
<proteinExistence type="predicted"/>
<dbReference type="Proteomes" id="UP001595897">
    <property type="component" value="Unassembled WGS sequence"/>
</dbReference>
<accession>A0ABV9LUR6</accession>
<keyword evidence="3" id="KW-1185">Reference proteome</keyword>
<name>A0ABV9LUR6_9ALTE</name>
<dbReference type="PANTHER" id="PTHR33525">
    <property type="match status" value="1"/>
</dbReference>
<dbReference type="PROSITE" id="PS51833">
    <property type="entry name" value="HDOD"/>
    <property type="match status" value="1"/>
</dbReference>
<dbReference type="EMBL" id="JBHSGU010000002">
    <property type="protein sequence ID" value="MFC4700256.1"/>
    <property type="molecule type" value="Genomic_DNA"/>
</dbReference>
<reference evidence="3" key="1">
    <citation type="journal article" date="2019" name="Int. J. Syst. Evol. Microbiol.">
        <title>The Global Catalogue of Microorganisms (GCM) 10K type strain sequencing project: providing services to taxonomists for standard genome sequencing and annotation.</title>
        <authorList>
            <consortium name="The Broad Institute Genomics Platform"/>
            <consortium name="The Broad Institute Genome Sequencing Center for Infectious Disease"/>
            <person name="Wu L."/>
            <person name="Ma J."/>
        </authorList>
    </citation>
    <scope>NUCLEOTIDE SEQUENCE [LARGE SCALE GENOMIC DNA]</scope>
    <source>
        <strain evidence="3">KACC 12507</strain>
    </source>
</reference>
<evidence type="ECO:0000313" key="3">
    <source>
        <dbReference type="Proteomes" id="UP001595897"/>
    </source>
</evidence>
<dbReference type="RefSeq" id="WP_382407514.1">
    <property type="nucleotide sequence ID" value="NZ_JBHSGU010000002.1"/>
</dbReference>
<evidence type="ECO:0000259" key="1">
    <source>
        <dbReference type="PROSITE" id="PS51833"/>
    </source>
</evidence>